<sequence>MDNIRPQQLTLMKLPKRALICIARRLCERDVASLAATCKIGMRIARQSAWSTCMRFRNLGRLTGLEHLPSTADAIPAPRHLVCFAGTCTQYREAFRAHMLSATYRVMHAAGVPPAEFMQAMLSTSSIIAGSVPANILTGSRFTPNDLDVVSPASEEDTMMSILQQYGFERTGSKTPRGMQGLLRMLYTLTKGINTVRLWIASSENPTVPVMLTATTFVMNYISPWGIYCAYPRMTLTNHGLLNYFTDDGHDLNQEVTYSRIMQALSKYTLRGVTFEVDDRNWPDMTRKHICFSSASCTHTARNLYDAAGLHISFPVVHQGFKKYFAENTRLNSSQTTIWSLGGNFCGSPVLYHKAFARNMGLHIRRPENYEAESDPEEEGNQSETEAVDGSNDEQ</sequence>
<dbReference type="AlphaFoldDB" id="A0AAD6WWC9"/>
<keyword evidence="3" id="KW-1185">Reference proteome</keyword>
<dbReference type="Proteomes" id="UP001218188">
    <property type="component" value="Unassembled WGS sequence"/>
</dbReference>
<accession>A0AAD6WWC9</accession>
<dbReference type="EMBL" id="JARJCM010000097">
    <property type="protein sequence ID" value="KAJ7029813.1"/>
    <property type="molecule type" value="Genomic_DNA"/>
</dbReference>
<proteinExistence type="predicted"/>
<evidence type="ECO:0000256" key="1">
    <source>
        <dbReference type="SAM" id="MobiDB-lite"/>
    </source>
</evidence>
<feature type="compositionally biased region" description="Acidic residues" evidence="1">
    <location>
        <begin position="370"/>
        <end position="381"/>
    </location>
</feature>
<feature type="region of interest" description="Disordered" evidence="1">
    <location>
        <begin position="367"/>
        <end position="395"/>
    </location>
</feature>
<comment type="caution">
    <text evidence="2">The sequence shown here is derived from an EMBL/GenBank/DDBJ whole genome shotgun (WGS) entry which is preliminary data.</text>
</comment>
<evidence type="ECO:0000313" key="3">
    <source>
        <dbReference type="Proteomes" id="UP001218188"/>
    </source>
</evidence>
<evidence type="ECO:0008006" key="4">
    <source>
        <dbReference type="Google" id="ProtNLM"/>
    </source>
</evidence>
<gene>
    <name evidence="2" type="ORF">C8F04DRAFT_1187325</name>
</gene>
<organism evidence="2 3">
    <name type="scientific">Mycena alexandri</name>
    <dbReference type="NCBI Taxonomy" id="1745969"/>
    <lineage>
        <taxon>Eukaryota</taxon>
        <taxon>Fungi</taxon>
        <taxon>Dikarya</taxon>
        <taxon>Basidiomycota</taxon>
        <taxon>Agaricomycotina</taxon>
        <taxon>Agaricomycetes</taxon>
        <taxon>Agaricomycetidae</taxon>
        <taxon>Agaricales</taxon>
        <taxon>Marasmiineae</taxon>
        <taxon>Mycenaceae</taxon>
        <taxon>Mycena</taxon>
    </lineage>
</organism>
<protein>
    <recommendedName>
        <fullName evidence="4">F-box domain-containing protein</fullName>
    </recommendedName>
</protein>
<reference evidence="2" key="1">
    <citation type="submission" date="2023-03" db="EMBL/GenBank/DDBJ databases">
        <title>Massive genome expansion in bonnet fungi (Mycena s.s.) driven by repeated elements and novel gene families across ecological guilds.</title>
        <authorList>
            <consortium name="Lawrence Berkeley National Laboratory"/>
            <person name="Harder C.B."/>
            <person name="Miyauchi S."/>
            <person name="Viragh M."/>
            <person name="Kuo A."/>
            <person name="Thoen E."/>
            <person name="Andreopoulos B."/>
            <person name="Lu D."/>
            <person name="Skrede I."/>
            <person name="Drula E."/>
            <person name="Henrissat B."/>
            <person name="Morin E."/>
            <person name="Kohler A."/>
            <person name="Barry K."/>
            <person name="LaButti K."/>
            <person name="Morin E."/>
            <person name="Salamov A."/>
            <person name="Lipzen A."/>
            <person name="Mereny Z."/>
            <person name="Hegedus B."/>
            <person name="Baldrian P."/>
            <person name="Stursova M."/>
            <person name="Weitz H."/>
            <person name="Taylor A."/>
            <person name="Grigoriev I.V."/>
            <person name="Nagy L.G."/>
            <person name="Martin F."/>
            <person name="Kauserud H."/>
        </authorList>
    </citation>
    <scope>NUCLEOTIDE SEQUENCE</scope>
    <source>
        <strain evidence="2">CBHHK200</strain>
    </source>
</reference>
<name>A0AAD6WWC9_9AGAR</name>
<evidence type="ECO:0000313" key="2">
    <source>
        <dbReference type="EMBL" id="KAJ7029813.1"/>
    </source>
</evidence>